<comment type="function">
    <text evidence="9">Component of the Mediator complex, a coactivator involved in the regulated transcription of nearly all RNA polymerase II-dependent genes. Mediator functions as a bridge to convey information from gene-specific regulatory proteins to the basal RNA polymerase II transcription machinery. Mediator is recruited to promoters by direct interactions with regulatory proteins and serves as a scaffold for the assembly of a functional preinitiation complex with RNA polymerase II and the general transcription factors.</text>
</comment>
<evidence type="ECO:0000256" key="1">
    <source>
        <dbReference type="ARBA" id="ARBA00004123"/>
    </source>
</evidence>
<evidence type="ECO:0000256" key="10">
    <source>
        <dbReference type="SAM" id="MobiDB-lite"/>
    </source>
</evidence>
<evidence type="ECO:0000256" key="3">
    <source>
        <dbReference type="ARBA" id="ARBA00020637"/>
    </source>
</evidence>
<comment type="similarity">
    <text evidence="2 9">Belongs to the Mediator complex subunit 8 family.</text>
</comment>
<keyword evidence="5 9" id="KW-0010">Activator</keyword>
<comment type="subunit">
    <text evidence="9">Component of the Mediator complex.</text>
</comment>
<gene>
    <name evidence="9 11" type="primary">MED8</name>
    <name evidence="11" type="ORF">HETSPECPRED_006023</name>
</gene>
<protein>
    <recommendedName>
        <fullName evidence="3 9">Mediator of RNA polymerase II transcription subunit 8</fullName>
    </recommendedName>
    <alternativeName>
        <fullName evidence="8 9">Mediator complex subunit 8</fullName>
    </alternativeName>
</protein>
<keyword evidence="4 9" id="KW-0805">Transcription regulation</keyword>
<evidence type="ECO:0000256" key="6">
    <source>
        <dbReference type="ARBA" id="ARBA00023163"/>
    </source>
</evidence>
<feature type="compositionally biased region" description="Basic and acidic residues" evidence="10">
    <location>
        <begin position="215"/>
        <end position="235"/>
    </location>
</feature>
<dbReference type="Proteomes" id="UP000664521">
    <property type="component" value="Unassembled WGS sequence"/>
</dbReference>
<organism evidence="11 12">
    <name type="scientific">Heterodermia speciosa</name>
    <dbReference type="NCBI Taxonomy" id="116794"/>
    <lineage>
        <taxon>Eukaryota</taxon>
        <taxon>Fungi</taxon>
        <taxon>Dikarya</taxon>
        <taxon>Ascomycota</taxon>
        <taxon>Pezizomycotina</taxon>
        <taxon>Lecanoromycetes</taxon>
        <taxon>OSLEUM clade</taxon>
        <taxon>Lecanoromycetidae</taxon>
        <taxon>Caliciales</taxon>
        <taxon>Physciaceae</taxon>
        <taxon>Heterodermia</taxon>
    </lineage>
</organism>
<dbReference type="PANTHER" id="PTHR13074">
    <property type="entry name" value="MEDIATOR OF RNA POLYMERASE II TRANSCRIPTION SUBUNIT 8"/>
    <property type="match status" value="1"/>
</dbReference>
<keyword evidence="7 9" id="KW-0539">Nucleus</keyword>
<sequence>MSRTPLSENDLKTLEQTRQRLSQLNTTLATLQSALVTSDPLPPPASLTTQTAILATTLSAYQAHLQTAAPLLARLVAFPTRGFPGTEAEKVGLVQTLLRKKLGGEAEAWVEEGGRGGKEIAAGGGAGDGDGDGGRGGERGELEGLWAWAGPEANRLARGYRWGVGGEGEDEDEEMGEGESEEEEEDEEGSEEDEEGGAMEGKMVTRGGEGADGVVVKDEEGGEEGKDPLALEEVLRFMTTGRRPGS</sequence>
<dbReference type="GO" id="GO:0000978">
    <property type="term" value="F:RNA polymerase II cis-regulatory region sequence-specific DNA binding"/>
    <property type="evidence" value="ECO:0007669"/>
    <property type="project" value="TreeGrafter"/>
</dbReference>
<feature type="compositionally biased region" description="Acidic residues" evidence="10">
    <location>
        <begin position="167"/>
        <end position="197"/>
    </location>
</feature>
<evidence type="ECO:0000313" key="12">
    <source>
        <dbReference type="Proteomes" id="UP000664521"/>
    </source>
</evidence>
<dbReference type="AlphaFoldDB" id="A0A8H3IA65"/>
<dbReference type="Gene3D" id="6.10.250.2610">
    <property type="match status" value="1"/>
</dbReference>
<dbReference type="OrthoDB" id="5329317at2759"/>
<dbReference type="GO" id="GO:0003712">
    <property type="term" value="F:transcription coregulator activity"/>
    <property type="evidence" value="ECO:0007669"/>
    <property type="project" value="InterPro"/>
</dbReference>
<evidence type="ECO:0000256" key="7">
    <source>
        <dbReference type="ARBA" id="ARBA00023242"/>
    </source>
</evidence>
<dbReference type="Pfam" id="PF10232">
    <property type="entry name" value="Med8"/>
    <property type="match status" value="1"/>
</dbReference>
<evidence type="ECO:0000256" key="8">
    <source>
        <dbReference type="ARBA" id="ARBA00031261"/>
    </source>
</evidence>
<keyword evidence="12" id="KW-1185">Reference proteome</keyword>
<name>A0A8H3IA65_9LECA</name>
<evidence type="ECO:0000256" key="4">
    <source>
        <dbReference type="ARBA" id="ARBA00023015"/>
    </source>
</evidence>
<dbReference type="InterPro" id="IPR019364">
    <property type="entry name" value="Mediatior_Med8_fun/met"/>
</dbReference>
<keyword evidence="6 9" id="KW-0804">Transcription</keyword>
<accession>A0A8H3IA65</accession>
<evidence type="ECO:0000313" key="11">
    <source>
        <dbReference type="EMBL" id="CAF9906009.1"/>
    </source>
</evidence>
<dbReference type="GO" id="GO:0006357">
    <property type="term" value="P:regulation of transcription by RNA polymerase II"/>
    <property type="evidence" value="ECO:0007669"/>
    <property type="project" value="InterPro"/>
</dbReference>
<reference evidence="11" key="1">
    <citation type="submission" date="2021-03" db="EMBL/GenBank/DDBJ databases">
        <authorList>
            <person name="Tagirdzhanova G."/>
        </authorList>
    </citation>
    <scope>NUCLEOTIDE SEQUENCE</scope>
</reference>
<dbReference type="Gene3D" id="1.20.58.1710">
    <property type="match status" value="1"/>
</dbReference>
<evidence type="ECO:0000256" key="2">
    <source>
        <dbReference type="ARBA" id="ARBA00005716"/>
    </source>
</evidence>
<dbReference type="EMBL" id="CAJPDS010000004">
    <property type="protein sequence ID" value="CAF9906009.1"/>
    <property type="molecule type" value="Genomic_DNA"/>
</dbReference>
<proteinExistence type="inferred from homology"/>
<evidence type="ECO:0000256" key="5">
    <source>
        <dbReference type="ARBA" id="ARBA00023159"/>
    </source>
</evidence>
<dbReference type="GO" id="GO:0016592">
    <property type="term" value="C:mediator complex"/>
    <property type="evidence" value="ECO:0007669"/>
    <property type="project" value="InterPro"/>
</dbReference>
<comment type="caution">
    <text evidence="11">The sequence shown here is derived from an EMBL/GenBank/DDBJ whole genome shotgun (WGS) entry which is preliminary data.</text>
</comment>
<dbReference type="PANTHER" id="PTHR13074:SF9">
    <property type="entry name" value="MEDIATOR OF RNA POLYMERASE II TRANSCRIPTION SUBUNIT 8"/>
    <property type="match status" value="1"/>
</dbReference>
<comment type="subcellular location">
    <subcellularLocation>
        <location evidence="1 9">Nucleus</location>
    </subcellularLocation>
</comment>
<feature type="region of interest" description="Disordered" evidence="10">
    <location>
        <begin position="160"/>
        <end position="246"/>
    </location>
</feature>
<feature type="region of interest" description="Disordered" evidence="10">
    <location>
        <begin position="110"/>
        <end position="140"/>
    </location>
</feature>
<evidence type="ECO:0000256" key="9">
    <source>
        <dbReference type="RuleBase" id="RU364144"/>
    </source>
</evidence>
<dbReference type="GO" id="GO:0070847">
    <property type="term" value="C:core mediator complex"/>
    <property type="evidence" value="ECO:0007669"/>
    <property type="project" value="TreeGrafter"/>
</dbReference>